<dbReference type="RefSeq" id="WP_003924286.1">
    <property type="nucleotide sequence ID" value="NZ_BCTB01000055.1"/>
</dbReference>
<dbReference type="Proteomes" id="UP000069654">
    <property type="component" value="Unassembled WGS sequence"/>
</dbReference>
<organism evidence="1 2">
    <name type="scientific">Mycolicibacterium thermoresistibile</name>
    <name type="common">Mycobacterium thermoresistibile</name>
    <dbReference type="NCBI Taxonomy" id="1797"/>
    <lineage>
        <taxon>Bacteria</taxon>
        <taxon>Bacillati</taxon>
        <taxon>Actinomycetota</taxon>
        <taxon>Actinomycetes</taxon>
        <taxon>Mycobacteriales</taxon>
        <taxon>Mycobacteriaceae</taxon>
        <taxon>Mycolicibacterium</taxon>
    </lineage>
</organism>
<evidence type="ECO:0000313" key="1">
    <source>
        <dbReference type="EMBL" id="GAT17573.1"/>
    </source>
</evidence>
<dbReference type="GO" id="GO:0009306">
    <property type="term" value="P:protein secretion"/>
    <property type="evidence" value="ECO:0007669"/>
    <property type="project" value="InterPro"/>
</dbReference>
<dbReference type="AlphaFoldDB" id="A0A117IP13"/>
<proteinExistence type="predicted"/>
<reference evidence="2" key="2">
    <citation type="submission" date="2016-02" db="EMBL/GenBank/DDBJ databases">
        <title>Draft genome sequence of five rapidly growing Mycobacterium species.</title>
        <authorList>
            <person name="Katahira K."/>
            <person name="Gotou Y."/>
            <person name="Iida K."/>
            <person name="Ogura Y."/>
            <person name="Hayashi T."/>
        </authorList>
    </citation>
    <scope>NUCLEOTIDE SEQUENCE [LARGE SCALE GENOMIC DNA]</scope>
    <source>
        <strain evidence="2">JCM6362</strain>
    </source>
</reference>
<gene>
    <name evidence="1" type="ORF">RMCT_4542</name>
</gene>
<dbReference type="Pfam" id="PF10824">
    <property type="entry name" value="T7SS_ESX_EspC"/>
    <property type="match status" value="1"/>
</dbReference>
<dbReference type="EMBL" id="BCTB01000055">
    <property type="protein sequence ID" value="GAT17573.1"/>
    <property type="molecule type" value="Genomic_DNA"/>
</dbReference>
<dbReference type="OMA" id="GKACGHA"/>
<comment type="caution">
    <text evidence="1">The sequence shown here is derived from an EMBL/GenBank/DDBJ whole genome shotgun (WGS) entry which is preliminary data.</text>
</comment>
<name>A0A117IP13_MYCTH</name>
<protein>
    <recommendedName>
        <fullName evidence="3">ESX-1 secretion-associated protein</fullName>
    </recommendedName>
</protein>
<reference evidence="1 2" key="1">
    <citation type="journal article" date="2016" name="Genome Announc.">
        <title>Draft Genome Sequences of Five Rapidly Growing Mycobacterium Species, M. thermoresistibile, M. fortuitum subsp. acetamidolyticum, M. canariasense, M. brisbanense, and M. novocastrense.</title>
        <authorList>
            <person name="Katahira K."/>
            <person name="Ogura Y."/>
            <person name="Gotoh Y."/>
            <person name="Hayashi T."/>
        </authorList>
    </citation>
    <scope>NUCLEOTIDE SEQUENCE [LARGE SCALE GENOMIC DNA]</scope>
    <source>
        <strain evidence="1 2">JCM6362</strain>
    </source>
</reference>
<accession>A0A117IP13</accession>
<dbReference type="InterPro" id="IPR022536">
    <property type="entry name" value="EspC"/>
</dbReference>
<sequence>MAAALQVNPDDLGSAATAQTEVAAAVSALTIGESISAAGAALAGLSCGSACQQAGATLDAVAGVIATDLSAHAERLTRAAADYRSTDQQQAERLNRIAGR</sequence>
<evidence type="ECO:0000313" key="2">
    <source>
        <dbReference type="Proteomes" id="UP000069654"/>
    </source>
</evidence>
<evidence type="ECO:0008006" key="3">
    <source>
        <dbReference type="Google" id="ProtNLM"/>
    </source>
</evidence>
<dbReference type="STRING" id="1797.RMCT_4542"/>